<dbReference type="SUPFAM" id="SSF52540">
    <property type="entry name" value="P-loop containing nucleoside triphosphate hydrolases"/>
    <property type="match status" value="1"/>
</dbReference>
<dbReference type="PANTHER" id="PTHR36766">
    <property type="entry name" value="PLANT BROAD-SPECTRUM MILDEW RESISTANCE PROTEIN RPW8"/>
    <property type="match status" value="1"/>
</dbReference>
<feature type="domain" description="Disease resistance R13L4/SHOC-2-like LRR" evidence="5">
    <location>
        <begin position="796"/>
        <end position="898"/>
    </location>
</feature>
<dbReference type="Gene3D" id="1.10.8.430">
    <property type="entry name" value="Helical domain of apoptotic protease-activating factors"/>
    <property type="match status" value="1"/>
</dbReference>
<dbReference type="SUPFAM" id="SSF52058">
    <property type="entry name" value="L domain-like"/>
    <property type="match status" value="2"/>
</dbReference>
<dbReference type="InterPro" id="IPR042197">
    <property type="entry name" value="Apaf_helical"/>
</dbReference>
<keyword evidence="7" id="KW-1185">Reference proteome</keyword>
<dbReference type="Pfam" id="PF00931">
    <property type="entry name" value="NB-ARC"/>
    <property type="match status" value="1"/>
</dbReference>
<feature type="domain" description="NB-ARC" evidence="4">
    <location>
        <begin position="310"/>
        <end position="490"/>
    </location>
</feature>
<dbReference type="GO" id="GO:0043531">
    <property type="term" value="F:ADP binding"/>
    <property type="evidence" value="ECO:0007669"/>
    <property type="project" value="InterPro"/>
</dbReference>
<keyword evidence="1" id="KW-0677">Repeat</keyword>
<proteinExistence type="predicted"/>
<dbReference type="PANTHER" id="PTHR36766:SF30">
    <property type="entry name" value="TIR-NBS TYPE DISEASE RESISTANCE PROTEIN-RELATED"/>
    <property type="match status" value="1"/>
</dbReference>
<dbReference type="InterPro" id="IPR002182">
    <property type="entry name" value="NB-ARC"/>
</dbReference>
<gene>
    <name evidence="6" type="ORF">KI387_027932</name>
</gene>
<dbReference type="InterPro" id="IPR027417">
    <property type="entry name" value="P-loop_NTPase"/>
</dbReference>
<dbReference type="InterPro" id="IPR032675">
    <property type="entry name" value="LRR_dom_sf"/>
</dbReference>
<dbReference type="Proteomes" id="UP000824469">
    <property type="component" value="Unassembled WGS sequence"/>
</dbReference>
<dbReference type="Gene3D" id="3.80.10.10">
    <property type="entry name" value="Ribonuclease Inhibitor"/>
    <property type="match status" value="3"/>
</dbReference>
<evidence type="ECO:0000313" key="6">
    <source>
        <dbReference type="EMBL" id="KAH9312897.1"/>
    </source>
</evidence>
<keyword evidence="2" id="KW-0611">Plant defense</keyword>
<feature type="region of interest" description="Disordered" evidence="3">
    <location>
        <begin position="1367"/>
        <end position="1388"/>
    </location>
</feature>
<feature type="region of interest" description="Disordered" evidence="3">
    <location>
        <begin position="22"/>
        <end position="64"/>
    </location>
</feature>
<dbReference type="Gene3D" id="3.40.50.300">
    <property type="entry name" value="P-loop containing nucleotide triphosphate hydrolases"/>
    <property type="match status" value="1"/>
</dbReference>
<evidence type="ECO:0000256" key="2">
    <source>
        <dbReference type="ARBA" id="ARBA00022821"/>
    </source>
</evidence>
<evidence type="ECO:0000256" key="1">
    <source>
        <dbReference type="ARBA" id="ARBA00022737"/>
    </source>
</evidence>
<comment type="caution">
    <text evidence="6">The sequence shown here is derived from an EMBL/GenBank/DDBJ whole genome shotgun (WGS) entry which is preliminary data.</text>
</comment>
<accession>A0AA38FYN5</accession>
<evidence type="ECO:0000259" key="4">
    <source>
        <dbReference type="Pfam" id="PF00931"/>
    </source>
</evidence>
<evidence type="ECO:0000256" key="3">
    <source>
        <dbReference type="SAM" id="MobiDB-lite"/>
    </source>
</evidence>
<reference evidence="6 7" key="1">
    <citation type="journal article" date="2021" name="Nat. Plants">
        <title>The Taxus genome provides insights into paclitaxel biosynthesis.</title>
        <authorList>
            <person name="Xiong X."/>
            <person name="Gou J."/>
            <person name="Liao Q."/>
            <person name="Li Y."/>
            <person name="Zhou Q."/>
            <person name="Bi G."/>
            <person name="Li C."/>
            <person name="Du R."/>
            <person name="Wang X."/>
            <person name="Sun T."/>
            <person name="Guo L."/>
            <person name="Liang H."/>
            <person name="Lu P."/>
            <person name="Wu Y."/>
            <person name="Zhang Z."/>
            <person name="Ro D.K."/>
            <person name="Shang Y."/>
            <person name="Huang S."/>
            <person name="Yan J."/>
        </authorList>
    </citation>
    <scope>NUCLEOTIDE SEQUENCE [LARGE SCALE GENOMIC DNA]</scope>
    <source>
        <strain evidence="6">Ta-2019</strain>
    </source>
</reference>
<dbReference type="OMA" id="RKESINC"/>
<dbReference type="EMBL" id="JAHRHJ020000006">
    <property type="protein sequence ID" value="KAH9312897.1"/>
    <property type="molecule type" value="Genomic_DNA"/>
</dbReference>
<name>A0AA38FYN5_TAXCH</name>
<protein>
    <submittedName>
        <fullName evidence="6">Uncharacterized protein</fullName>
    </submittedName>
</protein>
<evidence type="ECO:0000259" key="5">
    <source>
        <dbReference type="Pfam" id="PF23598"/>
    </source>
</evidence>
<dbReference type="PRINTS" id="PR00364">
    <property type="entry name" value="DISEASERSIST"/>
</dbReference>
<dbReference type="InterPro" id="IPR055414">
    <property type="entry name" value="LRR_R13L4/SHOC2-like"/>
</dbReference>
<dbReference type="GO" id="GO:0006952">
    <property type="term" value="P:defense response"/>
    <property type="evidence" value="ECO:0007669"/>
    <property type="project" value="UniProtKB-KW"/>
</dbReference>
<dbReference type="Pfam" id="PF23598">
    <property type="entry name" value="LRR_14"/>
    <property type="match status" value="1"/>
</dbReference>
<evidence type="ECO:0000313" key="7">
    <source>
        <dbReference type="Proteomes" id="UP000824469"/>
    </source>
</evidence>
<organism evidence="6 7">
    <name type="scientific">Taxus chinensis</name>
    <name type="common">Chinese yew</name>
    <name type="synonym">Taxus wallichiana var. chinensis</name>
    <dbReference type="NCBI Taxonomy" id="29808"/>
    <lineage>
        <taxon>Eukaryota</taxon>
        <taxon>Viridiplantae</taxon>
        <taxon>Streptophyta</taxon>
        <taxon>Embryophyta</taxon>
        <taxon>Tracheophyta</taxon>
        <taxon>Spermatophyta</taxon>
        <taxon>Pinopsida</taxon>
        <taxon>Pinidae</taxon>
        <taxon>Conifers II</taxon>
        <taxon>Cupressales</taxon>
        <taxon>Taxaceae</taxon>
        <taxon>Taxus</taxon>
    </lineage>
</organism>
<sequence>MGNSCGRCLGNSCACCCVNPSDQPADSPPHPVVESQQPAESHSHPVVESEQVADSPPHQSLESDSTLLLESIKRSIEETDPLQQIQPLISFIQNQLQMIKAKSQPSTSSSSSSSCGIHLDSVGSATKLGAQVIDTISKEADKFSETGMAKEMGNMVLSSVKGIAQTHWIFVGLSVVAFALETCVKARSNVSECIELLEEIVLLAKDLNEFKRAMPAESEKLLKAIHVIVESAVMCCDYIQKGRLSRYWSAMTMEKQLEKIKQSMRDIQISFTLTAATNTVVGVSEIQRQLTRRSEQSPVELLDFQPVGIERQVEEVKKLLDMEGSEAAVAVVLCGFGGVGKSTLAASVIQKLNWNSTSFKFCRVMIDEKTADKRSHIIKIQKDIISDFGGGKVDLRDPADGQKQIKDVIENKCCLFFIDNVVDSEYIKELLPRELLAKGKTDSAMQKLRMLITSRAANLKPLLNLKKCHEYHVNTLSGEAPKILLRNTILQGETEFYHHFDEAGFVNEVAEECRGVPLLLSVFGNHLRVEREERNYRGALEALRKGDPDSFADEGRIGEQLWYVYHNIRDEETREAFLDICTYFHGEDWDYVGHIVGENTLENLRMRMLVSRSDPDNEVIVHDILRLKGRKEGKDTRIKNSKQFLRVLEDESKLGNVKGLSLTSDRSLTTLESRHLNAMHKSLRFLDLGNWVNFDGDACDRSFKNLRFLLLGDLAVFPFADASKLEKLAVFLNRSKPGMCLPQLPRTLKVIFHQVPKLDCEEFESLPLQNLRLLEEFKVASEKPVKLPQGLKLPPSLKVLQLNYCKQLPESFSHLTALESLDLDDCDMESLPQGFAHLAKLKQLSMKNCEWLTSLSEGFGSLRSLTCLNLDGCTRLERLAADFGMLSSLEELSMRFCENLKELPEDMSGLTSLQQLDLEWCTRLERLAADFGMLSSLEELSMRFCENLKELPEDMSGLTSLQQLDLYRCKKLERLPESFGTLSMQTLTLDCLESLNELPQSFGKLRCLTVLELQYCKSLVCLPDSFVELAMLKTLTIEDCIRLCGLPKDFGRLSSLEEMSVVDCPSIEELPQGFGALPALKRLTLERCSALVKLVAGFGQLACLEELKLLNCKSLSCFPDDLGNLKRLNDFRVSWCTRLETLPHDFENLVSLRAVEFVRCPMLEARALDTILKLKRCYSVNIVDSGKLQKRWYEIQHEEEQYPILMYFPYPFSPTRDLQRAERVALFHGQRIELNTSRDELIEHKSIHELDKEITTVAVIHCAVDFNKQDLLQRVVERAIKAASPGQLRILYVRKIKLDGEREERESMTQILNWLPPGSLAIPSTDTKRLLLIQHLFFVSSANEELACFMADVSRLPTLKHSEVSSEEVSSEGSVSKSLVETHAESPPRHEKSMWRMFAQALKKNNIHYFLHPNQFEGVWIPIQHSYFYPYSDFGFGTYKRRVQKIPWASLPNPKIVNAYVGERLILFDTGGNIINNVFDLAVIMGWGSKAYPFTQLKMEEVLFNMQNKSSLEVLLEDMTIIGGRKESINCKLTFVYAEPLSQKFKLKSKLEKLVQLGGKFEILYVGSSSLIDEENYTEAHQHDYEEAILQMHWPKLSFWDMVKFWHRCKYFLSDKMREELNLCLTLQNLVNHVYNEEKWLTLLDNNGMVIATGKEVVEMTYESNETNVDLIDIMMEVGLIDPKV</sequence>